<evidence type="ECO:0000256" key="1">
    <source>
        <dbReference type="ARBA" id="ARBA00001946"/>
    </source>
</evidence>
<evidence type="ECO:0000256" key="4">
    <source>
        <dbReference type="ARBA" id="ARBA00022840"/>
    </source>
</evidence>
<reference evidence="9" key="1">
    <citation type="submission" date="2015-06" db="UniProtKB">
        <authorList>
            <consortium name="EnsemblPlants"/>
        </authorList>
    </citation>
    <scope>IDENTIFICATION</scope>
</reference>
<dbReference type="CDD" id="cd19510">
    <property type="entry name" value="RecA-like_BCS1"/>
    <property type="match status" value="1"/>
</dbReference>
<evidence type="ECO:0000256" key="6">
    <source>
        <dbReference type="ARBA" id="ARBA00049360"/>
    </source>
</evidence>
<dbReference type="InterPro" id="IPR050747">
    <property type="entry name" value="Mitochondrial_chaperone_BCS1"/>
</dbReference>
<dbReference type="InterPro" id="IPR003593">
    <property type="entry name" value="AAA+_ATPase"/>
</dbReference>
<dbReference type="ExpressionAtlas" id="M8BYR9">
    <property type="expression patterns" value="baseline"/>
</dbReference>
<feature type="compositionally biased region" description="Basic and acidic residues" evidence="7">
    <location>
        <begin position="634"/>
        <end position="675"/>
    </location>
</feature>
<dbReference type="InterPro" id="IPR003960">
    <property type="entry name" value="ATPase_AAA_CS"/>
</dbReference>
<proteinExistence type="inferred from homology"/>
<dbReference type="Gene3D" id="3.40.50.300">
    <property type="entry name" value="P-loop containing nucleotide triphosphate hydrolases"/>
    <property type="match status" value="1"/>
</dbReference>
<feature type="compositionally biased region" description="Basic and acidic residues" evidence="7">
    <location>
        <begin position="485"/>
        <end position="504"/>
    </location>
</feature>
<organism evidence="9">
    <name type="scientific">Aegilops tauschii</name>
    <name type="common">Tausch's goatgrass</name>
    <name type="synonym">Aegilops squarrosa</name>
    <dbReference type="NCBI Taxonomy" id="37682"/>
    <lineage>
        <taxon>Eukaryota</taxon>
        <taxon>Viridiplantae</taxon>
        <taxon>Streptophyta</taxon>
        <taxon>Embryophyta</taxon>
        <taxon>Tracheophyta</taxon>
        <taxon>Spermatophyta</taxon>
        <taxon>Magnoliopsida</taxon>
        <taxon>Liliopsida</taxon>
        <taxon>Poales</taxon>
        <taxon>Poaceae</taxon>
        <taxon>BOP clade</taxon>
        <taxon>Pooideae</taxon>
        <taxon>Triticodae</taxon>
        <taxon>Triticeae</taxon>
        <taxon>Triticinae</taxon>
        <taxon>Aegilops</taxon>
    </lineage>
</organism>
<evidence type="ECO:0000259" key="8">
    <source>
        <dbReference type="SMART" id="SM00382"/>
    </source>
</evidence>
<protein>
    <submittedName>
        <fullName evidence="9">Putative mitochondrial chaperone BCS1-B</fullName>
    </submittedName>
</protein>
<feature type="region of interest" description="Disordered" evidence="7">
    <location>
        <begin position="86"/>
        <end position="110"/>
    </location>
</feature>
<dbReference type="PROSITE" id="PS00674">
    <property type="entry name" value="AAA"/>
    <property type="match status" value="1"/>
</dbReference>
<evidence type="ECO:0000256" key="2">
    <source>
        <dbReference type="ARBA" id="ARBA00007448"/>
    </source>
</evidence>
<dbReference type="Pfam" id="PF14363">
    <property type="entry name" value="AAA_assoc"/>
    <property type="match status" value="1"/>
</dbReference>
<evidence type="ECO:0000256" key="7">
    <source>
        <dbReference type="SAM" id="MobiDB-lite"/>
    </source>
</evidence>
<keyword evidence="3" id="KW-0547">Nucleotide-binding</keyword>
<feature type="domain" description="AAA+ ATPase" evidence="8">
    <location>
        <begin position="408"/>
        <end position="563"/>
    </location>
</feature>
<dbReference type="EnsemblPlants" id="EMT08093">
    <property type="protein sequence ID" value="EMT08093"/>
    <property type="gene ID" value="F775_30784"/>
</dbReference>
<dbReference type="AlphaFoldDB" id="M8BYR9"/>
<sequence length="689" mass="77390">MGKSSGTRQAPPGLMCVNLEIKVGLDLLNFDSTNISPHQASGRIAGCLLVKNAKKEGEAKDTTSEEANGDMKQASIIYTHNHSLTQVPSGAEPNRATAFQQEKPKTQKSRGPAMEVAMVEWWPWFGSAVASTIFLWSMVQNHIPDALRLNLAALAAKLTAYFNPYLQITISENGAQRWKRSELFLAVEAYLSDACARRARRLKAELGKDSKNIQVSIDDHEGVTDDFSGATLWWHASKQRPKANVISLYPGEDEKRFYRVTFHKRHHDLIVDSYLPFVLGEGRTVIIKNRQRRLFTNKASGSSSPYGAKSAWSHVPFEHPATFDTLAMNPKQKEDVIDDLMAFQESKEYYAKVGKAWKRGRAWSHVPFEHPATFDTLAMNPKQKEDVIDDLMAFQESKEYYAKVGKAWKRGYLLYGPPGTGKSTMIAAMANFLDYDVYDLELTAINNNTELRKLFIETTGKSIIVIEDIDCSADLTGKRRKDKKASRDKDSDGNDKPKLPIEPEKDDATKVTLSGLLNFIDGLWSACGGERIIIFTTNYKEKLDPALIRRGRMDKHIEMSYCRFESFKVLAKNYLDVVGHELFGEIQQLLEETDMSPADVAENLMPMSKKKKRDPDVCLAGLIEALKQAKEDAAVAKAKEEEKAKEAEAKKAKEKEEAEVKKAKEKEEGKDKTSEEAIGDNMQADKIQE</sequence>
<dbReference type="InterPro" id="IPR058017">
    <property type="entry name" value="At3g28540-like_C"/>
</dbReference>
<dbReference type="Pfam" id="PF25568">
    <property type="entry name" value="AAA_lid_At3g28540"/>
    <property type="match status" value="1"/>
</dbReference>
<feature type="region of interest" description="Disordered" evidence="7">
    <location>
        <begin position="480"/>
        <end position="504"/>
    </location>
</feature>
<evidence type="ECO:0000256" key="5">
    <source>
        <dbReference type="ARBA" id="ARBA00022842"/>
    </source>
</evidence>
<keyword evidence="4" id="KW-0067">ATP-binding</keyword>
<dbReference type="GO" id="GO:0005524">
    <property type="term" value="F:ATP binding"/>
    <property type="evidence" value="ECO:0007669"/>
    <property type="project" value="UniProtKB-KW"/>
</dbReference>
<keyword evidence="5" id="KW-0460">Magnesium</keyword>
<evidence type="ECO:0000256" key="3">
    <source>
        <dbReference type="ARBA" id="ARBA00022741"/>
    </source>
</evidence>
<feature type="region of interest" description="Disordered" evidence="7">
    <location>
        <begin position="634"/>
        <end position="689"/>
    </location>
</feature>
<dbReference type="Gene3D" id="6.10.280.40">
    <property type="match status" value="1"/>
</dbReference>
<dbReference type="GO" id="GO:0016887">
    <property type="term" value="F:ATP hydrolysis activity"/>
    <property type="evidence" value="ECO:0007669"/>
    <property type="project" value="InterPro"/>
</dbReference>
<comment type="catalytic activity">
    <reaction evidence="6">
        <text>ATP + H2O = ADP + phosphate + H(+)</text>
        <dbReference type="Rhea" id="RHEA:13065"/>
        <dbReference type="ChEBI" id="CHEBI:15377"/>
        <dbReference type="ChEBI" id="CHEBI:15378"/>
        <dbReference type="ChEBI" id="CHEBI:30616"/>
        <dbReference type="ChEBI" id="CHEBI:43474"/>
        <dbReference type="ChEBI" id="CHEBI:456216"/>
    </reaction>
</comment>
<dbReference type="Pfam" id="PF00004">
    <property type="entry name" value="AAA"/>
    <property type="match status" value="1"/>
</dbReference>
<dbReference type="SMART" id="SM00382">
    <property type="entry name" value="AAA"/>
    <property type="match status" value="1"/>
</dbReference>
<dbReference type="FunFam" id="3.40.50.300:FF:001122">
    <property type="entry name" value="AAA-ATPase ASD, mitochondrial"/>
    <property type="match status" value="1"/>
</dbReference>
<dbReference type="PANTHER" id="PTHR23070">
    <property type="entry name" value="BCS1 AAA-TYPE ATPASE"/>
    <property type="match status" value="1"/>
</dbReference>
<name>M8BYR9_AEGTA</name>
<evidence type="ECO:0000313" key="9">
    <source>
        <dbReference type="EnsemblPlants" id="EMT08093"/>
    </source>
</evidence>
<dbReference type="SUPFAM" id="SSF52540">
    <property type="entry name" value="P-loop containing nucleoside triphosphate hydrolases"/>
    <property type="match status" value="2"/>
</dbReference>
<comment type="cofactor">
    <cofactor evidence="1">
        <name>Mg(2+)</name>
        <dbReference type="ChEBI" id="CHEBI:18420"/>
    </cofactor>
</comment>
<accession>M8BYR9</accession>
<comment type="similarity">
    <text evidence="2">Belongs to the AAA ATPase family. BCS1 subfamily.</text>
</comment>
<dbReference type="InterPro" id="IPR027417">
    <property type="entry name" value="P-loop_NTPase"/>
</dbReference>
<dbReference type="InterPro" id="IPR003959">
    <property type="entry name" value="ATPase_AAA_core"/>
</dbReference>
<dbReference type="GO" id="GO:0006950">
    <property type="term" value="P:response to stress"/>
    <property type="evidence" value="ECO:0007669"/>
    <property type="project" value="UniProtKB-ARBA"/>
</dbReference>
<dbReference type="InterPro" id="IPR025753">
    <property type="entry name" value="AAA_N_dom"/>
</dbReference>